<dbReference type="Gene3D" id="3.40.50.150">
    <property type="entry name" value="Vaccinia Virus protein VP39"/>
    <property type="match status" value="1"/>
</dbReference>
<keyword evidence="6 11" id="KW-0735">Signal-anchor</keyword>
<evidence type="ECO:0000256" key="7">
    <source>
        <dbReference type="ARBA" id="ARBA00022989"/>
    </source>
</evidence>
<evidence type="ECO:0000256" key="10">
    <source>
        <dbReference type="ARBA" id="ARBA00023180"/>
    </source>
</evidence>
<evidence type="ECO:0000256" key="3">
    <source>
        <dbReference type="ARBA" id="ARBA00022603"/>
    </source>
</evidence>
<dbReference type="EMBL" id="CM017611">
    <property type="protein sequence ID" value="TYI39277.1"/>
    <property type="molecule type" value="Genomic_DNA"/>
</dbReference>
<comment type="subcellular location">
    <subcellularLocation>
        <location evidence="1">Golgi apparatus membrane</location>
        <topology evidence="1">Single-pass type II membrane protein</topology>
    </subcellularLocation>
    <subcellularLocation>
        <location evidence="11">Membrane</location>
        <topology evidence="11">Single-pass type II membrane protein</topology>
    </subcellularLocation>
</comment>
<dbReference type="PANTHER" id="PTHR10108">
    <property type="entry name" value="SAM-DEPENDENT METHYLTRANSFERASE"/>
    <property type="match status" value="1"/>
</dbReference>
<evidence type="ECO:0000313" key="13">
    <source>
        <dbReference type="EMBL" id="TYI39277.1"/>
    </source>
</evidence>
<gene>
    <name evidence="13" type="ORF">ES332_A02G087200v1</name>
</gene>
<sequence>MKPTAPITSTTATVTASSTTIEALKTLKFVKLVAIVVLSVSLVFLATHLSSSSSSSFSINYSLQTPQASPPVSPPPPPPPSPLPSPPPPAVRRTGIIDENGAMSDEFFVGESGSNSTTGFTEFSDGDEEGREQEEEERKSKSDGDVRVGVEKYKVCDKSKVDYIPCLDNKIAIKLFSKSDKGEKYERHCPGKDEMLDCVIPRPEGYQRSIPWPQSRDEVWFSNMPHTRLVADKGGQNWISIKKDKFIFPGGGTQFIHGADQYLNQISQMVPEISFGHHVRVALDIGCGVASFGAFLLQRNVTTLSIAPKDVHENQIQFALERGVPAMVAVFATHRLLYPSQAFDLIHWSRCRINWTRDDEILLLEVNRMLRAGGYFVWAAQPVYKHEEILQEQWKEMEDLTARICWELVKKEGYIAIWRKPLNNSCYLNRDTGVLPPLCNSNDNSDNVWYVDLSACITLLPVNGYGSNVSTWPARLHDPPDRLQSIEMNAYISRKEIFRAESKYWNEIIDSYIRAFRWKDLKLRNVMDMRAGLGGFAAALHDLQIDCWVMNVVPVSGFNTLPVIYDRGLIGVMHDWCEPFDTYPRTYDLLHAAGLFSVEKKRCNMSTIMLEMDRMLRPGGRVYIRDSISVMGELQEIATAMGWVAVLHETGEGPHASWKILISEKRM</sequence>
<dbReference type="GO" id="GO:0005768">
    <property type="term" value="C:endosome"/>
    <property type="evidence" value="ECO:0007669"/>
    <property type="project" value="TreeGrafter"/>
</dbReference>
<dbReference type="Pfam" id="PF03141">
    <property type="entry name" value="Methyltransf_29"/>
    <property type="match status" value="1"/>
</dbReference>
<evidence type="ECO:0000256" key="6">
    <source>
        <dbReference type="ARBA" id="ARBA00022968"/>
    </source>
</evidence>
<name>A0A5D2REP8_GOSTO</name>
<dbReference type="InterPro" id="IPR004159">
    <property type="entry name" value="Put_SAM_MeTrfase"/>
</dbReference>
<evidence type="ECO:0000256" key="9">
    <source>
        <dbReference type="ARBA" id="ARBA00023136"/>
    </source>
</evidence>
<feature type="compositionally biased region" description="Polar residues" evidence="12">
    <location>
        <begin position="112"/>
        <end position="121"/>
    </location>
</feature>
<dbReference type="InterPro" id="IPR029063">
    <property type="entry name" value="SAM-dependent_MTases_sf"/>
</dbReference>
<dbReference type="AlphaFoldDB" id="A0A5D2REP8"/>
<reference evidence="13 14" key="1">
    <citation type="submission" date="2019-07" db="EMBL/GenBank/DDBJ databases">
        <title>WGS assembly of Gossypium tomentosum.</title>
        <authorList>
            <person name="Chen Z.J."/>
            <person name="Sreedasyam A."/>
            <person name="Ando A."/>
            <person name="Song Q."/>
            <person name="De L."/>
            <person name="Hulse-Kemp A."/>
            <person name="Ding M."/>
            <person name="Ye W."/>
            <person name="Kirkbride R."/>
            <person name="Jenkins J."/>
            <person name="Plott C."/>
            <person name="Lovell J."/>
            <person name="Lin Y.-M."/>
            <person name="Vaughn R."/>
            <person name="Liu B."/>
            <person name="Li W."/>
            <person name="Simpson S."/>
            <person name="Scheffler B."/>
            <person name="Saski C."/>
            <person name="Grover C."/>
            <person name="Hu G."/>
            <person name="Conover J."/>
            <person name="Carlson J."/>
            <person name="Shu S."/>
            <person name="Boston L."/>
            <person name="Williams M."/>
            <person name="Peterson D."/>
            <person name="Mcgee K."/>
            <person name="Jones D."/>
            <person name="Wendel J."/>
            <person name="Stelly D."/>
            <person name="Grimwood J."/>
            <person name="Schmutz J."/>
        </authorList>
    </citation>
    <scope>NUCLEOTIDE SEQUENCE [LARGE SCALE GENOMIC DNA]</scope>
    <source>
        <strain evidence="13">7179.01</strain>
    </source>
</reference>
<evidence type="ECO:0000256" key="4">
    <source>
        <dbReference type="ARBA" id="ARBA00022679"/>
    </source>
</evidence>
<keyword evidence="4 11" id="KW-0808">Transferase</keyword>
<dbReference type="SUPFAM" id="SSF53335">
    <property type="entry name" value="S-adenosyl-L-methionine-dependent methyltransferases"/>
    <property type="match status" value="2"/>
</dbReference>
<evidence type="ECO:0000256" key="2">
    <source>
        <dbReference type="ARBA" id="ARBA00008361"/>
    </source>
</evidence>
<keyword evidence="9 11" id="KW-0472">Membrane</keyword>
<dbReference type="GO" id="GO:0008168">
    <property type="term" value="F:methyltransferase activity"/>
    <property type="evidence" value="ECO:0007669"/>
    <property type="project" value="UniProtKB-UniRule"/>
</dbReference>
<evidence type="ECO:0000256" key="11">
    <source>
        <dbReference type="RuleBase" id="RU366043"/>
    </source>
</evidence>
<dbReference type="PANTHER" id="PTHR10108:SF1144">
    <property type="entry name" value="METHYLTRANSFERASE PMT10-RELATED"/>
    <property type="match status" value="1"/>
</dbReference>
<keyword evidence="14" id="KW-1185">Reference proteome</keyword>
<evidence type="ECO:0000256" key="5">
    <source>
        <dbReference type="ARBA" id="ARBA00022692"/>
    </source>
</evidence>
<feature type="compositionally biased region" description="Acidic residues" evidence="12">
    <location>
        <begin position="124"/>
        <end position="135"/>
    </location>
</feature>
<comment type="similarity">
    <text evidence="2 11">Belongs to the methyltransferase superfamily.</text>
</comment>
<dbReference type="EC" id="2.1.1.-" evidence="11"/>
<organism evidence="13 14">
    <name type="scientific">Gossypium tomentosum</name>
    <name type="common">Hawaiian cotton</name>
    <name type="synonym">Gossypium sandvicense</name>
    <dbReference type="NCBI Taxonomy" id="34277"/>
    <lineage>
        <taxon>Eukaryota</taxon>
        <taxon>Viridiplantae</taxon>
        <taxon>Streptophyta</taxon>
        <taxon>Embryophyta</taxon>
        <taxon>Tracheophyta</taxon>
        <taxon>Spermatophyta</taxon>
        <taxon>Magnoliopsida</taxon>
        <taxon>eudicotyledons</taxon>
        <taxon>Gunneridae</taxon>
        <taxon>Pentapetalae</taxon>
        <taxon>rosids</taxon>
        <taxon>malvids</taxon>
        <taxon>Malvales</taxon>
        <taxon>Malvaceae</taxon>
        <taxon>Malvoideae</taxon>
        <taxon>Gossypium</taxon>
    </lineage>
</organism>
<accession>A0A5D2REP8</accession>
<dbReference type="GO" id="GO:0005802">
    <property type="term" value="C:trans-Golgi network"/>
    <property type="evidence" value="ECO:0007669"/>
    <property type="project" value="TreeGrafter"/>
</dbReference>
<feature type="region of interest" description="Disordered" evidence="12">
    <location>
        <begin position="63"/>
        <end position="145"/>
    </location>
</feature>
<feature type="compositionally biased region" description="Pro residues" evidence="12">
    <location>
        <begin position="68"/>
        <end position="90"/>
    </location>
</feature>
<proteinExistence type="inferred from homology"/>
<feature type="compositionally biased region" description="Basic and acidic residues" evidence="12">
    <location>
        <begin position="136"/>
        <end position="145"/>
    </location>
</feature>
<protein>
    <recommendedName>
        <fullName evidence="11">Methyltransferase</fullName>
        <ecNumber evidence="11">2.1.1.-</ecNumber>
    </recommendedName>
</protein>
<dbReference type="FunFam" id="3.40.50.150:FF:000043">
    <property type="entry name" value="probable methyltransferase PMT3"/>
    <property type="match status" value="1"/>
</dbReference>
<keyword evidence="7 11" id="KW-1133">Transmembrane helix</keyword>
<keyword evidence="10 11" id="KW-0325">Glycoprotein</keyword>
<evidence type="ECO:0000256" key="8">
    <source>
        <dbReference type="ARBA" id="ARBA00023034"/>
    </source>
</evidence>
<keyword evidence="5 11" id="KW-0812">Transmembrane</keyword>
<dbReference type="GO" id="GO:0032259">
    <property type="term" value="P:methylation"/>
    <property type="evidence" value="ECO:0007669"/>
    <property type="project" value="UniProtKB-KW"/>
</dbReference>
<evidence type="ECO:0000256" key="12">
    <source>
        <dbReference type="SAM" id="MobiDB-lite"/>
    </source>
</evidence>
<dbReference type="GO" id="GO:0000139">
    <property type="term" value="C:Golgi membrane"/>
    <property type="evidence" value="ECO:0007669"/>
    <property type="project" value="UniProtKB-SubCell"/>
</dbReference>
<evidence type="ECO:0000313" key="14">
    <source>
        <dbReference type="Proteomes" id="UP000322667"/>
    </source>
</evidence>
<evidence type="ECO:0000256" key="1">
    <source>
        <dbReference type="ARBA" id="ARBA00004323"/>
    </source>
</evidence>
<dbReference type="Proteomes" id="UP000322667">
    <property type="component" value="Chromosome A02"/>
</dbReference>
<keyword evidence="8" id="KW-0333">Golgi apparatus</keyword>
<keyword evidence="3 11" id="KW-0489">Methyltransferase</keyword>
<feature type="transmembrane region" description="Helical" evidence="11">
    <location>
        <begin position="29"/>
        <end position="49"/>
    </location>
</feature>